<name>A0A8S5QVQ6_9CAUD</name>
<reference evidence="1" key="1">
    <citation type="journal article" date="2021" name="Proc. Natl. Acad. Sci. U.S.A.">
        <title>A Catalog of Tens of Thousands of Viruses from Human Metagenomes Reveals Hidden Associations with Chronic Diseases.</title>
        <authorList>
            <person name="Tisza M.J."/>
            <person name="Buck C.B."/>
        </authorList>
    </citation>
    <scope>NUCLEOTIDE SEQUENCE</scope>
    <source>
        <strain evidence="1">Ct2u94</strain>
    </source>
</reference>
<organism evidence="1">
    <name type="scientific">Siphoviridae sp. ct2u94</name>
    <dbReference type="NCBI Taxonomy" id="2826277"/>
    <lineage>
        <taxon>Viruses</taxon>
        <taxon>Duplodnaviria</taxon>
        <taxon>Heunggongvirae</taxon>
        <taxon>Uroviricota</taxon>
        <taxon>Caudoviricetes</taxon>
    </lineage>
</organism>
<sequence length="32" mass="3722">MQSPNIPKRPCDLCTCVSTENRLVCDPLFFMY</sequence>
<evidence type="ECO:0000313" key="1">
    <source>
        <dbReference type="EMBL" id="DAE23058.1"/>
    </source>
</evidence>
<protein>
    <submittedName>
        <fullName evidence="1">Uncharacterized protein</fullName>
    </submittedName>
</protein>
<dbReference type="EMBL" id="BK015744">
    <property type="protein sequence ID" value="DAE23058.1"/>
    <property type="molecule type" value="Genomic_DNA"/>
</dbReference>
<accession>A0A8S5QVQ6</accession>
<proteinExistence type="predicted"/>